<feature type="domain" description="EF-hand" evidence="6">
    <location>
        <begin position="320"/>
        <end position="355"/>
    </location>
</feature>
<reference evidence="7 8" key="1">
    <citation type="submission" date="2020-04" db="EMBL/GenBank/DDBJ databases">
        <authorList>
            <person name="Laetsch R D."/>
            <person name="Stevens L."/>
            <person name="Kumar S."/>
            <person name="Blaxter L. M."/>
        </authorList>
    </citation>
    <scope>NUCLEOTIDE SEQUENCE [LARGE SCALE GENOMIC DNA]</scope>
</reference>
<dbReference type="OrthoDB" id="5829758at2759"/>
<dbReference type="InterPro" id="IPR002048">
    <property type="entry name" value="EF_hand_dom"/>
</dbReference>
<evidence type="ECO:0000256" key="4">
    <source>
        <dbReference type="ARBA" id="ARBA00022803"/>
    </source>
</evidence>
<evidence type="ECO:0000256" key="5">
    <source>
        <dbReference type="ARBA" id="ARBA00022837"/>
    </source>
</evidence>
<organism evidence="7 8">
    <name type="scientific">Caenorhabditis bovis</name>
    <dbReference type="NCBI Taxonomy" id="2654633"/>
    <lineage>
        <taxon>Eukaryota</taxon>
        <taxon>Metazoa</taxon>
        <taxon>Ecdysozoa</taxon>
        <taxon>Nematoda</taxon>
        <taxon>Chromadorea</taxon>
        <taxon>Rhabditida</taxon>
        <taxon>Rhabditina</taxon>
        <taxon>Rhabditomorpha</taxon>
        <taxon>Rhabditoidea</taxon>
        <taxon>Rhabditidae</taxon>
        <taxon>Peloderinae</taxon>
        <taxon>Caenorhabditis</taxon>
    </lineage>
</organism>
<dbReference type="GO" id="GO:0003755">
    <property type="term" value="F:peptidyl-prolyl cis-trans isomerase activity"/>
    <property type="evidence" value="ECO:0007669"/>
    <property type="project" value="InterPro"/>
</dbReference>
<dbReference type="PANTHER" id="PTHR11242">
    <property type="entry name" value="ARYL HYDROCARBON RECEPTOR INTERACTING PROTEIN RELATED"/>
    <property type="match status" value="1"/>
</dbReference>
<dbReference type="PROSITE" id="PS00018">
    <property type="entry name" value="EF_HAND_1"/>
    <property type="match status" value="4"/>
</dbReference>
<dbReference type="InterPro" id="IPR056277">
    <property type="entry name" value="PPIase_AIP"/>
</dbReference>
<proteinExistence type="predicted"/>
<evidence type="ECO:0000256" key="2">
    <source>
        <dbReference type="ARBA" id="ARBA00022490"/>
    </source>
</evidence>
<comment type="caution">
    <text evidence="7">The sequence shown here is derived from an EMBL/GenBank/DDBJ whole genome shotgun (WGS) entry which is preliminary data.</text>
</comment>
<dbReference type="Gene3D" id="1.25.40.10">
    <property type="entry name" value="Tetratricopeptide repeat domain"/>
    <property type="match status" value="1"/>
</dbReference>
<comment type="subcellular location">
    <subcellularLocation>
        <location evidence="1">Cytoplasm</location>
    </subcellularLocation>
</comment>
<dbReference type="PROSITE" id="PS50222">
    <property type="entry name" value="EF_HAND_2"/>
    <property type="match status" value="3"/>
</dbReference>
<feature type="domain" description="EF-hand" evidence="6">
    <location>
        <begin position="281"/>
        <end position="316"/>
    </location>
</feature>
<dbReference type="Pfam" id="PF13499">
    <property type="entry name" value="EF-hand_7"/>
    <property type="match status" value="1"/>
</dbReference>
<dbReference type="InterPro" id="IPR018247">
    <property type="entry name" value="EF_Hand_1_Ca_BS"/>
</dbReference>
<dbReference type="SUPFAM" id="SSF48452">
    <property type="entry name" value="TPR-like"/>
    <property type="match status" value="1"/>
</dbReference>
<evidence type="ECO:0000256" key="3">
    <source>
        <dbReference type="ARBA" id="ARBA00022737"/>
    </source>
</evidence>
<dbReference type="InterPro" id="IPR011992">
    <property type="entry name" value="EF-hand-dom_pair"/>
</dbReference>
<dbReference type="Pfam" id="PF13202">
    <property type="entry name" value="EF-hand_5"/>
    <property type="match status" value="1"/>
</dbReference>
<dbReference type="AlphaFoldDB" id="A0A8S1EZY3"/>
<feature type="domain" description="EF-hand" evidence="6">
    <location>
        <begin position="391"/>
        <end position="426"/>
    </location>
</feature>
<name>A0A8S1EZY3_9PELO</name>
<dbReference type="EMBL" id="CADEPM010000004">
    <property type="protein sequence ID" value="CAB3405678.1"/>
    <property type="molecule type" value="Genomic_DNA"/>
</dbReference>
<keyword evidence="3" id="KW-0677">Repeat</keyword>
<dbReference type="Proteomes" id="UP000494206">
    <property type="component" value="Unassembled WGS sequence"/>
</dbReference>
<dbReference type="GO" id="GO:0005737">
    <property type="term" value="C:cytoplasm"/>
    <property type="evidence" value="ECO:0007669"/>
    <property type="project" value="UniProtKB-SubCell"/>
</dbReference>
<dbReference type="PANTHER" id="PTHR11242:SF0">
    <property type="entry name" value="TPR_REGION DOMAIN-CONTAINING PROTEIN"/>
    <property type="match status" value="1"/>
</dbReference>
<keyword evidence="4" id="KW-0802">TPR repeat</keyword>
<dbReference type="Gene3D" id="3.10.50.40">
    <property type="match status" value="1"/>
</dbReference>
<keyword evidence="8" id="KW-1185">Reference proteome</keyword>
<dbReference type="SUPFAM" id="SSF47473">
    <property type="entry name" value="EF-hand"/>
    <property type="match status" value="2"/>
</dbReference>
<dbReference type="SMART" id="SM00054">
    <property type="entry name" value="EFh"/>
    <property type="match status" value="5"/>
</dbReference>
<gene>
    <name evidence="7" type="ORF">CBOVIS_LOCUS7844</name>
</gene>
<evidence type="ECO:0000259" key="6">
    <source>
        <dbReference type="PROSITE" id="PS50222"/>
    </source>
</evidence>
<evidence type="ECO:0000313" key="7">
    <source>
        <dbReference type="EMBL" id="CAB3405678.1"/>
    </source>
</evidence>
<dbReference type="Pfam" id="PF23322">
    <property type="entry name" value="PPIase_AIP"/>
    <property type="match status" value="1"/>
</dbReference>
<dbReference type="Gene3D" id="1.10.238.10">
    <property type="entry name" value="EF-hand"/>
    <property type="match status" value="3"/>
</dbReference>
<keyword evidence="5" id="KW-0106">Calcium</keyword>
<evidence type="ECO:0000256" key="1">
    <source>
        <dbReference type="ARBA" id="ARBA00004496"/>
    </source>
</evidence>
<dbReference type="InterPro" id="IPR046357">
    <property type="entry name" value="PPIase_dom_sf"/>
</dbReference>
<protein>
    <recommendedName>
        <fullName evidence="6">EF-hand domain-containing protein</fullName>
    </recommendedName>
</protein>
<dbReference type="InterPro" id="IPR039663">
    <property type="entry name" value="AIP/AIPL1/TTC9"/>
</dbReference>
<keyword evidence="2" id="KW-0963">Cytoplasm</keyword>
<dbReference type="GO" id="GO:0005509">
    <property type="term" value="F:calcium ion binding"/>
    <property type="evidence" value="ECO:0007669"/>
    <property type="project" value="InterPro"/>
</dbReference>
<evidence type="ECO:0000313" key="8">
    <source>
        <dbReference type="Proteomes" id="UP000494206"/>
    </source>
</evidence>
<sequence>MINPSCFKRTLNAGRGSPPDWCDGTKAIFHYQALAPIDPIKKGNGMPEGIDAYRVVDDTRKTWPHGYGKPLVLIFGKKFQLPVFETCLRSMLVDEVSQFDVELIELVQYPFISKKLRDISKPSDGNHNHDHGHMCAASMTNGTGYKELDELLKNPRPLRFIIHLLKVFAPDEYVPDSWQLNEKDKLASVESIRLKGNQLYIKKEYKAAIELYKEALTRLDTLLLREKPGDPEWIDLDRKNIALYSNLSQCYLNIGDCHEAEETSTEIVLTHHEDKQLDQKELKNSIREMFNMADTNKDGFLENAELLTRIRHNFLKHLEKSTHEAKESFHVIDKDASKFLSWGELLPFFNHENDDLGQIMKNFHTCDVNNDSLLDQWEWLSFLHPEQDRQALLLMTKKVLAIYDKNEDGMVSRKEFINYLPGNVDKSNLEYYQLENEETNRRRNDFDMDVDVNQDGFATITELFAYVNPRNPNLAKNEVAELIQLADANNDKLLTLDELLNRDWLLARSSLLSARHRLHEEM</sequence>
<accession>A0A8S1EZY3</accession>
<dbReference type="InterPro" id="IPR011990">
    <property type="entry name" value="TPR-like_helical_dom_sf"/>
</dbReference>